<keyword evidence="2" id="KW-1185">Reference proteome</keyword>
<reference evidence="1 2" key="1">
    <citation type="journal article" date="2018" name="Proc. R. Soc. B">
        <title>A non-coding region near Follistatin controls head colour polymorphism in the Gouldian finch.</title>
        <authorList>
            <person name="Toomey M.B."/>
            <person name="Marques C.I."/>
            <person name="Andrade P."/>
            <person name="Araujo P.M."/>
            <person name="Sabatino S."/>
            <person name="Gazda M.A."/>
            <person name="Afonso S."/>
            <person name="Lopes R.J."/>
            <person name="Corbo J.C."/>
            <person name="Carneiro M."/>
        </authorList>
    </citation>
    <scope>NUCLEOTIDE SEQUENCE [LARGE SCALE GENOMIC DNA]</scope>
    <source>
        <strain evidence="1">Red01</strain>
        <tissue evidence="1">Muscle</tissue>
    </source>
</reference>
<sequence>MEVFPTGGPVLAHAQSTSVHSSCSQPALSCWKTSGMPQEIPGKGTRGAVLGLSLFGILGDFGSSAQSN</sequence>
<dbReference type="EMBL" id="QUSF01001010">
    <property type="protein sequence ID" value="RLV71537.1"/>
    <property type="molecule type" value="Genomic_DNA"/>
</dbReference>
<evidence type="ECO:0000313" key="2">
    <source>
        <dbReference type="Proteomes" id="UP000276834"/>
    </source>
</evidence>
<evidence type="ECO:0000313" key="1">
    <source>
        <dbReference type="EMBL" id="RLV71537.1"/>
    </source>
</evidence>
<organism evidence="1 2">
    <name type="scientific">Chloebia gouldiae</name>
    <name type="common">Gouldian finch</name>
    <name type="synonym">Erythrura gouldiae</name>
    <dbReference type="NCBI Taxonomy" id="44316"/>
    <lineage>
        <taxon>Eukaryota</taxon>
        <taxon>Metazoa</taxon>
        <taxon>Chordata</taxon>
        <taxon>Craniata</taxon>
        <taxon>Vertebrata</taxon>
        <taxon>Euteleostomi</taxon>
        <taxon>Archelosauria</taxon>
        <taxon>Archosauria</taxon>
        <taxon>Dinosauria</taxon>
        <taxon>Saurischia</taxon>
        <taxon>Theropoda</taxon>
        <taxon>Coelurosauria</taxon>
        <taxon>Aves</taxon>
        <taxon>Neognathae</taxon>
        <taxon>Neoaves</taxon>
        <taxon>Telluraves</taxon>
        <taxon>Australaves</taxon>
        <taxon>Passeriformes</taxon>
        <taxon>Passeroidea</taxon>
        <taxon>Passeridae</taxon>
        <taxon>Chloebia</taxon>
    </lineage>
</organism>
<comment type="caution">
    <text evidence="1">The sequence shown here is derived from an EMBL/GenBank/DDBJ whole genome shotgun (WGS) entry which is preliminary data.</text>
</comment>
<gene>
    <name evidence="1" type="ORF">DV515_00017348</name>
</gene>
<name>A0A3L8QVX3_CHLGU</name>
<dbReference type="Proteomes" id="UP000276834">
    <property type="component" value="Unassembled WGS sequence"/>
</dbReference>
<proteinExistence type="predicted"/>
<protein>
    <submittedName>
        <fullName evidence="1">Uncharacterized protein</fullName>
    </submittedName>
</protein>
<accession>A0A3L8QVX3</accession>
<dbReference type="AlphaFoldDB" id="A0A3L8QVX3"/>